<proteinExistence type="predicted"/>
<evidence type="ECO:0000313" key="2">
    <source>
        <dbReference type="Proteomes" id="UP000218615"/>
    </source>
</evidence>
<evidence type="ECO:0008006" key="3">
    <source>
        <dbReference type="Google" id="ProtNLM"/>
    </source>
</evidence>
<evidence type="ECO:0000313" key="1">
    <source>
        <dbReference type="EMBL" id="SNQ60117.1"/>
    </source>
</evidence>
<sequence length="52" mass="5833">MSKIPIISKLAPRKRELLSIFLVVYACQVNTKIEKDRTNGNSSVEISKKSPT</sequence>
<protein>
    <recommendedName>
        <fullName evidence="3">Lipoprotein</fullName>
    </recommendedName>
</protein>
<organism evidence="1 2">
    <name type="scientific">Candidatus Methanoperedens nitratireducens</name>
    <dbReference type="NCBI Taxonomy" id="1392998"/>
    <lineage>
        <taxon>Archaea</taxon>
        <taxon>Methanobacteriati</taxon>
        <taxon>Methanobacteriota</taxon>
        <taxon>Stenosarchaea group</taxon>
        <taxon>Methanomicrobia</taxon>
        <taxon>Methanosarcinales</taxon>
        <taxon>ANME-2 cluster</taxon>
        <taxon>Candidatus Methanoperedentaceae</taxon>
        <taxon>Candidatus Methanoperedens</taxon>
    </lineage>
</organism>
<name>A0A284VLP4_9EURY</name>
<dbReference type="AlphaFoldDB" id="A0A284VLP4"/>
<dbReference type="EMBL" id="FZMP01000070">
    <property type="protein sequence ID" value="SNQ60117.1"/>
    <property type="molecule type" value="Genomic_DNA"/>
</dbReference>
<keyword evidence="2" id="KW-1185">Reference proteome</keyword>
<dbReference type="Proteomes" id="UP000218615">
    <property type="component" value="Unassembled WGS sequence"/>
</dbReference>
<reference evidence="2" key="1">
    <citation type="submission" date="2017-06" db="EMBL/GenBank/DDBJ databases">
        <authorList>
            <person name="Cremers G."/>
        </authorList>
    </citation>
    <scope>NUCLEOTIDE SEQUENCE [LARGE SCALE GENOMIC DNA]</scope>
</reference>
<gene>
    <name evidence="1" type="ORF">MNV_1610021</name>
</gene>
<accession>A0A284VLP4</accession>
<dbReference type="PROSITE" id="PS51257">
    <property type="entry name" value="PROKAR_LIPOPROTEIN"/>
    <property type="match status" value="1"/>
</dbReference>